<dbReference type="SMART" id="SM00260">
    <property type="entry name" value="CheW"/>
    <property type="match status" value="1"/>
</dbReference>
<feature type="modified residue" description="4-aspartylphosphate" evidence="8">
    <location>
        <position position="1781"/>
    </location>
</feature>
<dbReference type="SUPFAM" id="SSF55874">
    <property type="entry name" value="ATPase domain of HSP90 chaperone/DNA topoisomerase II/histidine kinase"/>
    <property type="match status" value="1"/>
</dbReference>
<feature type="domain" description="Histidine kinase" evidence="10">
    <location>
        <begin position="1342"/>
        <end position="1580"/>
    </location>
</feature>
<evidence type="ECO:0000256" key="8">
    <source>
        <dbReference type="PROSITE-ProRule" id="PRU00169"/>
    </source>
</evidence>
<dbReference type="RefSeq" id="WP_262563945.1">
    <property type="nucleotide sequence ID" value="NZ_JAPFCC010000001.1"/>
</dbReference>
<dbReference type="CDD" id="cd00156">
    <property type="entry name" value="REC"/>
    <property type="match status" value="1"/>
</dbReference>
<comment type="caution">
    <text evidence="13">The sequence shown here is derived from an EMBL/GenBank/DDBJ whole genome shotgun (WGS) entry which is preliminary data.</text>
</comment>
<keyword evidence="4" id="KW-0808">Transferase</keyword>
<feature type="domain" description="HPt" evidence="12">
    <location>
        <begin position="1030"/>
        <end position="1136"/>
    </location>
</feature>
<dbReference type="PANTHER" id="PTHR43395">
    <property type="entry name" value="SENSOR HISTIDINE KINASE CHEA"/>
    <property type="match status" value="1"/>
</dbReference>
<dbReference type="Pfam" id="PF01627">
    <property type="entry name" value="Hpt"/>
    <property type="match status" value="1"/>
</dbReference>
<accession>A0ABT3MXU6</accession>
<dbReference type="PROSITE" id="PS50109">
    <property type="entry name" value="HIS_KIN"/>
    <property type="match status" value="1"/>
</dbReference>
<proteinExistence type="predicted"/>
<dbReference type="InterPro" id="IPR008207">
    <property type="entry name" value="Sig_transdc_His_kin_Hpt_dom"/>
</dbReference>
<dbReference type="SMART" id="SM00448">
    <property type="entry name" value="REC"/>
    <property type="match status" value="1"/>
</dbReference>
<evidence type="ECO:0000256" key="9">
    <source>
        <dbReference type="SAM" id="MobiDB-lite"/>
    </source>
</evidence>
<keyword evidence="14" id="KW-1185">Reference proteome</keyword>
<dbReference type="Gene3D" id="2.30.30.40">
    <property type="entry name" value="SH3 Domains"/>
    <property type="match status" value="1"/>
</dbReference>
<organism evidence="13 14">
    <name type="scientific">Endozoicomonas gorgoniicola</name>
    <dbReference type="NCBI Taxonomy" id="1234144"/>
    <lineage>
        <taxon>Bacteria</taxon>
        <taxon>Pseudomonadati</taxon>
        <taxon>Pseudomonadota</taxon>
        <taxon>Gammaproteobacteria</taxon>
        <taxon>Oceanospirillales</taxon>
        <taxon>Endozoicomonadaceae</taxon>
        <taxon>Endozoicomonas</taxon>
    </lineage>
</organism>
<dbReference type="PRINTS" id="PR00344">
    <property type="entry name" value="BCTRLSENSOR"/>
</dbReference>
<dbReference type="Pfam" id="PF01584">
    <property type="entry name" value="CheW"/>
    <property type="match status" value="1"/>
</dbReference>
<dbReference type="Gene3D" id="1.20.120.160">
    <property type="entry name" value="HPT domain"/>
    <property type="match status" value="1"/>
</dbReference>
<reference evidence="13 14" key="1">
    <citation type="submission" date="2022-10" db="EMBL/GenBank/DDBJ databases">
        <title>High-quality genome sequences of two octocoral-associated bacteria, Endozoicomonas euniceicola EF212 and Endozoicomonas gorgoniicola PS125.</title>
        <authorList>
            <person name="Chiou Y.-J."/>
            <person name="Chen Y.-H."/>
        </authorList>
    </citation>
    <scope>NUCLEOTIDE SEQUENCE [LARGE SCALE GENOMIC DNA]</scope>
    <source>
        <strain evidence="13 14">PS125</strain>
    </source>
</reference>
<evidence type="ECO:0000313" key="13">
    <source>
        <dbReference type="EMBL" id="MCW7554207.1"/>
    </source>
</evidence>
<dbReference type="Gene3D" id="3.30.565.10">
    <property type="entry name" value="Histidine kinase-like ATPase, C-terminal domain"/>
    <property type="match status" value="1"/>
</dbReference>
<dbReference type="InterPro" id="IPR036641">
    <property type="entry name" value="HPT_dom_sf"/>
</dbReference>
<dbReference type="Proteomes" id="UP001209854">
    <property type="component" value="Unassembled WGS sequence"/>
</dbReference>
<dbReference type="PROSITE" id="PS50894">
    <property type="entry name" value="HPT"/>
    <property type="match status" value="2"/>
</dbReference>
<dbReference type="Pfam" id="PF00072">
    <property type="entry name" value="Response_reg"/>
    <property type="match status" value="1"/>
</dbReference>
<dbReference type="SUPFAM" id="SSF52172">
    <property type="entry name" value="CheY-like"/>
    <property type="match status" value="1"/>
</dbReference>
<protein>
    <recommendedName>
        <fullName evidence="2">histidine kinase</fullName>
        <ecNumber evidence="2">2.7.13.3</ecNumber>
    </recommendedName>
</protein>
<dbReference type="CDD" id="cd00088">
    <property type="entry name" value="HPT"/>
    <property type="match status" value="1"/>
</dbReference>
<keyword evidence="6" id="KW-0902">Two-component regulatory system</keyword>
<feature type="domain" description="HPt" evidence="12">
    <location>
        <begin position="669"/>
        <end position="773"/>
    </location>
</feature>
<dbReference type="InterPro" id="IPR036061">
    <property type="entry name" value="CheW-like_dom_sf"/>
</dbReference>
<dbReference type="InterPro" id="IPR004358">
    <property type="entry name" value="Sig_transdc_His_kin-like_C"/>
</dbReference>
<feature type="modified residue" description="Phosphohistidine" evidence="7">
    <location>
        <position position="1076"/>
    </location>
</feature>
<evidence type="ECO:0000256" key="6">
    <source>
        <dbReference type="ARBA" id="ARBA00023012"/>
    </source>
</evidence>
<dbReference type="InterPro" id="IPR051315">
    <property type="entry name" value="Bact_Chemotaxis_CheA"/>
</dbReference>
<dbReference type="SUPFAM" id="SSF47226">
    <property type="entry name" value="Histidine-containing phosphotransfer domain, HPT domain"/>
    <property type="match status" value="2"/>
</dbReference>
<evidence type="ECO:0000256" key="2">
    <source>
        <dbReference type="ARBA" id="ARBA00012438"/>
    </source>
</evidence>
<dbReference type="InterPro" id="IPR005467">
    <property type="entry name" value="His_kinase_dom"/>
</dbReference>
<dbReference type="InterPro" id="IPR003594">
    <property type="entry name" value="HATPase_dom"/>
</dbReference>
<sequence length="1856" mass="203773">MDLYGSRIICEQVNASLRALQPYLKEYAESPSAEGMNLIFRDLDQIAGALGFAGLDQFYNCVVSASAVARYLSSHEQNKMDSAPLLVLTQAVIQLPMYIERLMEHNENNDVALYVLQSELMATIESLSVIDRSLLSLPDTPFDVQENEQKKEVARSNSDLGQNLAKIKHFIARVMAKMSSGQQLQRSDFQKIEKCLKYIQNITSQSGQELFWKLSEFPFLALTEKPLHEYPKWLLLARMIAKELNLAATTGGDSLFTDAQEELSWHILFQCLAGNEVPQEQYLPYVGEGTCRWHNAENKPLIDRNTQAAFVRVLKEQIDEAGIEINQIVFSGSAQYEQVQSIAASLSNVLLTAASYNISLPELEPVCTMLTEVSGDEAFEALKKTACPLVECSAFLETLITENESAVKGKHRLDPSVYPLLIETSKHLVDIQAAFTDYVINDYDPLYLSDIPKELHKIENVLKLAGMDDFSALSVQTVNTTELLQSETHPEKKKLYIEYIAELVTAMTYGVELIEMGESIQPTLEFAEGTQQRLAVLQQATTALASGFVPEGFVTEAWQELDKINLILAKGSRLSLIDLDELRWSFLTLSSASDKAGIESIQEIAEAGKDAAQTDSGSEADTIKSIAADLEKQLIVIEEALAYDNADGEPENNKAVEGSENDTTSDVESDDIDESLIQSFKNEALSSIEPFIHEQIHSVEKDQLLQMLHTLTGISRLVEFEPLKELTACIGDYVRNNVVSAIGMTDIQAHKVQTGLSLVEQSVRAFPDITEDQVLAINDFCLNEKELQEEADLSHQLLQIIDYISDAGAELEKLLTAGRIRELPEQINIPYLNIELIELAELLNRTGQHELSLLAANAGFIAAEMWQSEKVASVVSISIDFLCRSVHQIAESAAVDAEKIKEVGEQVAEVISQQEAPDLEEISFDSFSSPLSGVESVVESAVESAVDSEQQPTENTVLFDDNELDDLADVESSQESERMLASDLIALVNSQHNEGLSAETDDPSFIPDAILPDALIPDAIDLPADETAPDSHIDPEMLGIFVSEAEDILEEAGFVINGLTLPVSAVTLENLQRLLHTLKGGARMSGLEKLGEVTHALEDYYERCADGRRALTETDLELLKTVQTELSVTLSTVAVQCQDITSPALPGLVESLGTQRPDAEKIIHDVDTEAGITETDITETDDAKSDDALSEFRELVTGSDIFPDEIPVLIETVQSETDTGTGDSEQTVEPVQQLVSKKANSKKANSKKAEEKPPVTIKQTIKVETELLSSLAEQLSETTLNGSSLSRDIARLDTLYREFEHATGTLTGHLRFLETEMLSQIAASRYAEESQAFDPLEMDRYSSIHETTVSMNEAIGDLSELSEQMLSFLQSAKDNLSNIQNTTAVAGETIREINLVPLNEFAPGLKRTVQKTAMELGKDIRFSIENGSAPVERSLMDSIKPALSHLIRNAIDHGIETSTEERRSAGKPEQGTLTISLKRAGEQLTLSVSDDGRGIDTEAVRNSALQKGLIQNSSTLSESEIYNLILQPGFSTAETLTKISGRGVGLNVVSEQLKTLGGTLSITSEKGAGTTFSITVPFVSTSISAVIASVSGVNFCIPSNLTYGIMQLPAQEISRSVSESGELIVEGETFRICDLGHLLFGKASVRQSAMMTVIMVQAGADKAILVADETLGREDIQVTRMPELIRDTKGITGSAILRNGLISYVLDTSELTREQTVLIPDTSVDNNKEPLRVIVVDDSITVRKYSSKRLSEAGYIVDSARDGMDALEKIPDFQPDVLLLDVEMPRMNGFELARHLRKDPKWEGIGIIMITSRTGQKHRDAAEDIGVQGYLGKPYRDQELFDILGKIKPDQELSCA</sequence>
<dbReference type="SMART" id="SM00073">
    <property type="entry name" value="HPT"/>
    <property type="match status" value="1"/>
</dbReference>
<dbReference type="EC" id="2.7.13.3" evidence="2"/>
<dbReference type="PROSITE" id="PS50110">
    <property type="entry name" value="RESPONSE_REGULATORY"/>
    <property type="match status" value="1"/>
</dbReference>
<dbReference type="SMART" id="SM00387">
    <property type="entry name" value="HATPase_c"/>
    <property type="match status" value="1"/>
</dbReference>
<dbReference type="SUPFAM" id="SSF50341">
    <property type="entry name" value="CheW-like"/>
    <property type="match status" value="1"/>
</dbReference>
<evidence type="ECO:0000256" key="7">
    <source>
        <dbReference type="PROSITE-ProRule" id="PRU00110"/>
    </source>
</evidence>
<keyword evidence="5" id="KW-0418">Kinase</keyword>
<evidence type="ECO:0000259" key="10">
    <source>
        <dbReference type="PROSITE" id="PS50109"/>
    </source>
</evidence>
<dbReference type="InterPro" id="IPR001789">
    <property type="entry name" value="Sig_transdc_resp-reg_receiver"/>
</dbReference>
<feature type="modified residue" description="Phosphohistidine" evidence="7">
    <location>
        <position position="709"/>
    </location>
</feature>
<name>A0ABT3MXU6_9GAMM</name>
<dbReference type="InterPro" id="IPR011006">
    <property type="entry name" value="CheY-like_superfamily"/>
</dbReference>
<dbReference type="EMBL" id="JAPFCC010000001">
    <property type="protein sequence ID" value="MCW7554207.1"/>
    <property type="molecule type" value="Genomic_DNA"/>
</dbReference>
<dbReference type="PANTHER" id="PTHR43395:SF8">
    <property type="entry name" value="HISTIDINE KINASE"/>
    <property type="match status" value="1"/>
</dbReference>
<evidence type="ECO:0000256" key="5">
    <source>
        <dbReference type="ARBA" id="ARBA00022777"/>
    </source>
</evidence>
<keyword evidence="3 8" id="KW-0597">Phosphoprotein</keyword>
<dbReference type="InterPro" id="IPR036890">
    <property type="entry name" value="HATPase_C_sf"/>
</dbReference>
<dbReference type="Gene3D" id="3.40.50.2300">
    <property type="match status" value="1"/>
</dbReference>
<evidence type="ECO:0000313" key="14">
    <source>
        <dbReference type="Proteomes" id="UP001209854"/>
    </source>
</evidence>
<evidence type="ECO:0000256" key="3">
    <source>
        <dbReference type="ARBA" id="ARBA00022553"/>
    </source>
</evidence>
<feature type="compositionally biased region" description="Acidic residues" evidence="9">
    <location>
        <begin position="659"/>
        <end position="668"/>
    </location>
</feature>
<feature type="domain" description="Response regulatory" evidence="11">
    <location>
        <begin position="1732"/>
        <end position="1848"/>
    </location>
</feature>
<evidence type="ECO:0000256" key="4">
    <source>
        <dbReference type="ARBA" id="ARBA00022679"/>
    </source>
</evidence>
<gene>
    <name evidence="13" type="ORF">NX722_16585</name>
</gene>
<dbReference type="Pfam" id="PF02518">
    <property type="entry name" value="HATPase_c"/>
    <property type="match status" value="1"/>
</dbReference>
<evidence type="ECO:0000259" key="12">
    <source>
        <dbReference type="PROSITE" id="PS50894"/>
    </source>
</evidence>
<feature type="region of interest" description="Disordered" evidence="9">
    <location>
        <begin position="646"/>
        <end position="668"/>
    </location>
</feature>
<comment type="catalytic activity">
    <reaction evidence="1">
        <text>ATP + protein L-histidine = ADP + protein N-phospho-L-histidine.</text>
        <dbReference type="EC" id="2.7.13.3"/>
    </reaction>
</comment>
<evidence type="ECO:0000259" key="11">
    <source>
        <dbReference type="PROSITE" id="PS50110"/>
    </source>
</evidence>
<evidence type="ECO:0000256" key="1">
    <source>
        <dbReference type="ARBA" id="ARBA00000085"/>
    </source>
</evidence>
<dbReference type="InterPro" id="IPR002545">
    <property type="entry name" value="CheW-lke_dom"/>
</dbReference>